<name>A0A3B1B8G9_9ZZZZ</name>
<evidence type="ECO:0000313" key="7">
    <source>
        <dbReference type="EMBL" id="VAX08223.1"/>
    </source>
</evidence>
<dbReference type="PANTHER" id="PTHR37323:SF1">
    <property type="entry name" value="L-ORNITHINE N(ALPHA)-ACYLTRANSFERASE"/>
    <property type="match status" value="1"/>
</dbReference>
<dbReference type="EMBL" id="UOFY01000027">
    <property type="protein sequence ID" value="VAX08223.1"/>
    <property type="molecule type" value="Genomic_DNA"/>
</dbReference>
<evidence type="ECO:0000256" key="1">
    <source>
        <dbReference type="ARBA" id="ARBA00005189"/>
    </source>
</evidence>
<proteinExistence type="predicted"/>
<dbReference type="SUPFAM" id="SSF69593">
    <property type="entry name" value="Glycerol-3-phosphate (1)-acyltransferase"/>
    <property type="match status" value="1"/>
</dbReference>
<protein>
    <submittedName>
        <fullName evidence="7">Hemolysin</fullName>
    </submittedName>
</protein>
<comment type="pathway">
    <text evidence="1">Lipid metabolism.</text>
</comment>
<dbReference type="Gene3D" id="3.40.630.30">
    <property type="match status" value="1"/>
</dbReference>
<evidence type="ECO:0000256" key="4">
    <source>
        <dbReference type="ARBA" id="ARBA00023098"/>
    </source>
</evidence>
<dbReference type="InterPro" id="IPR045746">
    <property type="entry name" value="ACT14924-like_Acyltransf_dom"/>
</dbReference>
<feature type="domain" description="Phospholipid/glycerol acyltransferase" evidence="6">
    <location>
        <begin position="92"/>
        <end position="215"/>
    </location>
</feature>
<dbReference type="InterPro" id="IPR016181">
    <property type="entry name" value="Acyl_CoA_acyltransferase"/>
</dbReference>
<dbReference type="GO" id="GO:0016746">
    <property type="term" value="F:acyltransferase activity"/>
    <property type="evidence" value="ECO:0007669"/>
    <property type="project" value="UniProtKB-KW"/>
</dbReference>
<dbReference type="PANTHER" id="PTHR37323">
    <property type="entry name" value="GCN5-RELATED N-ACETYLTRANSFERASE"/>
    <property type="match status" value="1"/>
</dbReference>
<dbReference type="InterPro" id="IPR052351">
    <property type="entry name" value="Ornithine_N-alpha-AT"/>
</dbReference>
<keyword evidence="3" id="KW-0808">Transferase</keyword>
<sequence>MNQMMQVTDSRPFKLNGILAGKRGHGLRHHLGGFLETVMEKVCRLEHLNRLYAQLPPIQGDQDFLKTVLNTFNIKYEVADQGLSRIPRKGGLIIVANHPFGAIEGVIMAAMLRGLRDDIKILANGMLQRIPEISDLFIGVDVFGGNDATQRNTSPIKEALRWLKEGGVLVVFPAGQVAHLNLRHRRVSDPVWHSSIGRIVRRSKVPVLPVYFDGRNGAMFQLAGLIHPHLRTALLPREMINKSGKTLNVRIGEVISEKRLLNFKKDAEAITDYLRLRTEMLRSEPQPSTNKNNFNEATENHWQTIAKAEPAEILAAEIASLNNKQRLLENAEFEVYYARSRQIPHLLNEIGRLREITFRANGEGTGKALDIDLYDSYYIHLFVWHPQRRELVGAYRLGESDDILARFGKKGLYSHSLFRYKRKLLNTIDPALELGRSFVRQEYQRSFAPLMLLWKGIGQYVLKHPHYKILFGPVSISNDYHNHSQQILIEFLRQNHSLPHLSRLVKPRSPFRQQKDLKYLCENAARQSKNIGEISELLAQFEPDDKGVPILIKQYLKMGGQLLAFNVDRDFNNAIDGLIMVDLSKTDPRVLRRYMGEASEGFLAAHDPQKQSWAS</sequence>
<dbReference type="AlphaFoldDB" id="A0A3B1B8G9"/>
<organism evidence="7">
    <name type="scientific">hydrothermal vent metagenome</name>
    <dbReference type="NCBI Taxonomy" id="652676"/>
    <lineage>
        <taxon>unclassified sequences</taxon>
        <taxon>metagenomes</taxon>
        <taxon>ecological metagenomes</taxon>
    </lineage>
</organism>
<dbReference type="SUPFAM" id="SSF55729">
    <property type="entry name" value="Acyl-CoA N-acyltransferases (Nat)"/>
    <property type="match status" value="1"/>
</dbReference>
<dbReference type="InterPro" id="IPR002123">
    <property type="entry name" value="Plipid/glycerol_acylTrfase"/>
</dbReference>
<reference evidence="7" key="1">
    <citation type="submission" date="2018-06" db="EMBL/GenBank/DDBJ databases">
        <authorList>
            <person name="Zhirakovskaya E."/>
        </authorList>
    </citation>
    <scope>NUCLEOTIDE SEQUENCE</scope>
</reference>
<dbReference type="Pfam" id="PF13444">
    <property type="entry name" value="Acetyltransf_5"/>
    <property type="match status" value="1"/>
</dbReference>
<keyword evidence="2" id="KW-0444">Lipid biosynthesis</keyword>
<evidence type="ECO:0000256" key="2">
    <source>
        <dbReference type="ARBA" id="ARBA00022516"/>
    </source>
</evidence>
<dbReference type="GO" id="GO:0006629">
    <property type="term" value="P:lipid metabolic process"/>
    <property type="evidence" value="ECO:0007669"/>
    <property type="project" value="UniProtKB-KW"/>
</dbReference>
<gene>
    <name evidence="7" type="ORF">MNBD_GAMMA25-480</name>
</gene>
<evidence type="ECO:0000259" key="6">
    <source>
        <dbReference type="SMART" id="SM00563"/>
    </source>
</evidence>
<evidence type="ECO:0000256" key="5">
    <source>
        <dbReference type="ARBA" id="ARBA00023315"/>
    </source>
</evidence>
<dbReference type="Pfam" id="PF19576">
    <property type="entry name" value="Acyltransf_2"/>
    <property type="match status" value="1"/>
</dbReference>
<dbReference type="CDD" id="cd07986">
    <property type="entry name" value="LPLAT_ACT14924-like"/>
    <property type="match status" value="1"/>
</dbReference>
<keyword evidence="5" id="KW-0012">Acyltransferase</keyword>
<keyword evidence="4" id="KW-0443">Lipid metabolism</keyword>
<evidence type="ECO:0000256" key="3">
    <source>
        <dbReference type="ARBA" id="ARBA00022679"/>
    </source>
</evidence>
<dbReference type="SMART" id="SM00563">
    <property type="entry name" value="PlsC"/>
    <property type="match status" value="1"/>
</dbReference>
<accession>A0A3B1B8G9</accession>